<keyword evidence="1" id="KW-1133">Transmembrane helix</keyword>
<evidence type="ECO:0000313" key="2">
    <source>
        <dbReference type="EMBL" id="RUT67855.1"/>
    </source>
</evidence>
<keyword evidence="1" id="KW-0812">Transmembrane</keyword>
<dbReference type="EMBL" id="QWDM01000026">
    <property type="protein sequence ID" value="RUT67855.1"/>
    <property type="molecule type" value="Genomic_DNA"/>
</dbReference>
<dbReference type="OrthoDB" id="9935352at2"/>
<dbReference type="RefSeq" id="WP_127340861.1">
    <property type="nucleotide sequence ID" value="NZ_QWDM01000026.1"/>
</dbReference>
<name>A0A434A0G2_9FLAO</name>
<proteinExistence type="predicted"/>
<sequence>MNKVEIRQRKKIVLPFLLIGTIIIVGTGFWIFFSERYTDITSKKISFIAGVLIFCYLIYSPVRKLIKNQPIIIFESDSIILNNNKPITIKKNEIECISVTYVNETGYFLYIQTKETIHKTNIYWLDRTPDEIKKLINV</sequence>
<dbReference type="Proteomes" id="UP000288102">
    <property type="component" value="Unassembled WGS sequence"/>
</dbReference>
<evidence type="ECO:0000313" key="3">
    <source>
        <dbReference type="Proteomes" id="UP000288102"/>
    </source>
</evidence>
<comment type="caution">
    <text evidence="2">The sequence shown here is derived from an EMBL/GenBank/DDBJ whole genome shotgun (WGS) entry which is preliminary data.</text>
</comment>
<feature type="transmembrane region" description="Helical" evidence="1">
    <location>
        <begin position="45"/>
        <end position="62"/>
    </location>
</feature>
<reference evidence="3" key="1">
    <citation type="journal article" date="2019" name="Syst. Appl. Microbiol.">
        <title>Flavobacterium circumlabens sp. nov. and Flavobacterium cupreum sp. nov., two psychrotrophic species isolated from Antarctic environmental samples.</title>
        <authorList>
            <person name="Kralova S."/>
            <person name="Busse H.-J."/>
            <person name="Svec P."/>
            <person name="Maslanova I."/>
            <person name="Stankova E."/>
            <person name="Bartak M."/>
            <person name="Sedlacek I."/>
        </authorList>
    </citation>
    <scope>NUCLEOTIDE SEQUENCE [LARGE SCALE GENOMIC DNA]</scope>
    <source>
        <strain evidence="3">CCM 8825</strain>
    </source>
</reference>
<keyword evidence="1" id="KW-0472">Membrane</keyword>
<keyword evidence="3" id="KW-1185">Reference proteome</keyword>
<evidence type="ECO:0008006" key="4">
    <source>
        <dbReference type="Google" id="ProtNLM"/>
    </source>
</evidence>
<dbReference type="AlphaFoldDB" id="A0A434A0G2"/>
<evidence type="ECO:0000256" key="1">
    <source>
        <dbReference type="SAM" id="Phobius"/>
    </source>
</evidence>
<accession>A0A434A0G2</accession>
<gene>
    <name evidence="2" type="ORF">D0817_24260</name>
</gene>
<protein>
    <recommendedName>
        <fullName evidence="4">PH domain-containing protein</fullName>
    </recommendedName>
</protein>
<feature type="transmembrane region" description="Helical" evidence="1">
    <location>
        <begin position="12"/>
        <end position="33"/>
    </location>
</feature>
<organism evidence="2 3">
    <name type="scientific">Flavobacterium cupreum</name>
    <dbReference type="NCBI Taxonomy" id="2133766"/>
    <lineage>
        <taxon>Bacteria</taxon>
        <taxon>Pseudomonadati</taxon>
        <taxon>Bacteroidota</taxon>
        <taxon>Flavobacteriia</taxon>
        <taxon>Flavobacteriales</taxon>
        <taxon>Flavobacteriaceae</taxon>
        <taxon>Flavobacterium</taxon>
    </lineage>
</organism>